<sequence length="395" mass="44208">MQVLDDKTFAIMVIVALVMTSIVQPGVTTLYRPARKHVAYKRRTIQRTKPDGEFRVLVCVHTPRNVPTMIHLLEASHPTKKSPITTYVLHLVELSGRASAVHIVQYTRKAGRPAINRMQAQSDHIFNAFQNFEQQGGFVSVTPFTAISQYSTIHEDICNLAQDKRAAVIIIPFHKQQTVDGRMEDTNSAFRMLNQNVLANAPCSVGILVDRGLSGPKRSSQNQILRIAVLFFGGPDDREALAYAWRLSQHPRNNITVMRFVLGDNTLETTTITQYKSGQEMITVETDDDREKQLDDKCIQEFKGMTTNNSSVTYMEKVVNHGEQTVAAIRTIDGTHDLFIVGRGHGMMSPFTAGLSDWRTEAIGDTTICMPDSPTQQQGQRRSPPQDTAVFQPQP</sequence>
<evidence type="ECO:0000256" key="4">
    <source>
        <dbReference type="ARBA" id="ARBA00023065"/>
    </source>
</evidence>
<feature type="transmembrane region" description="Helical" evidence="6">
    <location>
        <begin position="9"/>
        <end position="27"/>
    </location>
</feature>
<gene>
    <name evidence="9" type="ORF">Salat_1867000</name>
</gene>
<dbReference type="GO" id="GO:0006885">
    <property type="term" value="P:regulation of pH"/>
    <property type="evidence" value="ECO:0007669"/>
    <property type="project" value="TreeGrafter"/>
</dbReference>
<dbReference type="EMBL" id="JACGWO010000007">
    <property type="protein sequence ID" value="KAK4422844.1"/>
    <property type="molecule type" value="Genomic_DNA"/>
</dbReference>
<reference evidence="9" key="1">
    <citation type="submission" date="2020-06" db="EMBL/GenBank/DDBJ databases">
        <authorList>
            <person name="Li T."/>
            <person name="Hu X."/>
            <person name="Zhang T."/>
            <person name="Song X."/>
            <person name="Zhang H."/>
            <person name="Dai N."/>
            <person name="Sheng W."/>
            <person name="Hou X."/>
            <person name="Wei L."/>
        </authorList>
    </citation>
    <scope>NUCLEOTIDE SEQUENCE</scope>
    <source>
        <strain evidence="9">3651</strain>
        <tissue evidence="9">Leaf</tissue>
    </source>
</reference>
<dbReference type="PANTHER" id="PTHR32468">
    <property type="entry name" value="CATION/H + ANTIPORTER"/>
    <property type="match status" value="1"/>
</dbReference>
<keyword evidence="1" id="KW-0813">Transport</keyword>
<dbReference type="Proteomes" id="UP001293254">
    <property type="component" value="Unassembled WGS sequence"/>
</dbReference>
<evidence type="ECO:0000259" key="8">
    <source>
        <dbReference type="Pfam" id="PF23259"/>
    </source>
</evidence>
<dbReference type="PANTHER" id="PTHR32468:SF26">
    <property type="entry name" value="CATION_H(+) ANTIPORTER 15"/>
    <property type="match status" value="1"/>
</dbReference>
<dbReference type="GO" id="GO:0012505">
    <property type="term" value="C:endomembrane system"/>
    <property type="evidence" value="ECO:0007669"/>
    <property type="project" value="TreeGrafter"/>
</dbReference>
<dbReference type="GO" id="GO:0098662">
    <property type="term" value="P:inorganic cation transmembrane transport"/>
    <property type="evidence" value="ECO:0007669"/>
    <property type="project" value="TreeGrafter"/>
</dbReference>
<keyword evidence="4" id="KW-0406">Ion transport</keyword>
<keyword evidence="3" id="KW-0630">Potassium</keyword>
<name>A0AAE1Y359_9LAMI</name>
<dbReference type="InterPro" id="IPR050794">
    <property type="entry name" value="CPA2_transporter"/>
</dbReference>
<feature type="region of interest" description="Disordered" evidence="5">
    <location>
        <begin position="371"/>
        <end position="395"/>
    </location>
</feature>
<organism evidence="9 10">
    <name type="scientific">Sesamum alatum</name>
    <dbReference type="NCBI Taxonomy" id="300844"/>
    <lineage>
        <taxon>Eukaryota</taxon>
        <taxon>Viridiplantae</taxon>
        <taxon>Streptophyta</taxon>
        <taxon>Embryophyta</taxon>
        <taxon>Tracheophyta</taxon>
        <taxon>Spermatophyta</taxon>
        <taxon>Magnoliopsida</taxon>
        <taxon>eudicotyledons</taxon>
        <taxon>Gunneridae</taxon>
        <taxon>Pentapetalae</taxon>
        <taxon>asterids</taxon>
        <taxon>lamiids</taxon>
        <taxon>Lamiales</taxon>
        <taxon>Pedaliaceae</taxon>
        <taxon>Sesamum</taxon>
    </lineage>
</organism>
<evidence type="ECO:0000313" key="9">
    <source>
        <dbReference type="EMBL" id="KAK4422844.1"/>
    </source>
</evidence>
<proteinExistence type="predicted"/>
<evidence type="ECO:0000256" key="2">
    <source>
        <dbReference type="ARBA" id="ARBA00022538"/>
    </source>
</evidence>
<evidence type="ECO:0000256" key="6">
    <source>
        <dbReference type="SAM" id="Phobius"/>
    </source>
</evidence>
<evidence type="ECO:0000256" key="1">
    <source>
        <dbReference type="ARBA" id="ARBA00022448"/>
    </source>
</evidence>
<evidence type="ECO:0000256" key="5">
    <source>
        <dbReference type="SAM" id="MobiDB-lite"/>
    </source>
</evidence>
<keyword evidence="6" id="KW-0472">Membrane</keyword>
<keyword evidence="6" id="KW-0812">Transmembrane</keyword>
<dbReference type="Pfam" id="PF23256">
    <property type="entry name" value="CHX17_2nd"/>
    <property type="match status" value="1"/>
</dbReference>
<dbReference type="InterPro" id="IPR057290">
    <property type="entry name" value="CHX17_C"/>
</dbReference>
<evidence type="ECO:0000259" key="7">
    <source>
        <dbReference type="Pfam" id="PF23256"/>
    </source>
</evidence>
<comment type="caution">
    <text evidence="9">The sequence shown here is derived from an EMBL/GenBank/DDBJ whole genome shotgun (WGS) entry which is preliminary data.</text>
</comment>
<accession>A0AAE1Y359</accession>
<dbReference type="Pfam" id="PF23259">
    <property type="entry name" value="CHX17_C"/>
    <property type="match status" value="1"/>
</dbReference>
<dbReference type="GO" id="GO:0006813">
    <property type="term" value="P:potassium ion transport"/>
    <property type="evidence" value="ECO:0007669"/>
    <property type="project" value="UniProtKB-KW"/>
</dbReference>
<keyword evidence="2" id="KW-0633">Potassium transport</keyword>
<feature type="compositionally biased region" description="Polar residues" evidence="5">
    <location>
        <begin position="373"/>
        <end position="395"/>
    </location>
</feature>
<feature type="domain" description="Cation/H(+) antiporter central" evidence="7">
    <location>
        <begin position="85"/>
        <end position="220"/>
    </location>
</feature>
<reference evidence="9" key="2">
    <citation type="journal article" date="2024" name="Plant">
        <title>Genomic evolution and insights into agronomic trait innovations of Sesamum species.</title>
        <authorList>
            <person name="Miao H."/>
            <person name="Wang L."/>
            <person name="Qu L."/>
            <person name="Liu H."/>
            <person name="Sun Y."/>
            <person name="Le M."/>
            <person name="Wang Q."/>
            <person name="Wei S."/>
            <person name="Zheng Y."/>
            <person name="Lin W."/>
            <person name="Duan Y."/>
            <person name="Cao H."/>
            <person name="Xiong S."/>
            <person name="Wang X."/>
            <person name="Wei L."/>
            <person name="Li C."/>
            <person name="Ma Q."/>
            <person name="Ju M."/>
            <person name="Zhao R."/>
            <person name="Li G."/>
            <person name="Mu C."/>
            <person name="Tian Q."/>
            <person name="Mei H."/>
            <person name="Zhang T."/>
            <person name="Gao T."/>
            <person name="Zhang H."/>
        </authorList>
    </citation>
    <scope>NUCLEOTIDE SEQUENCE</scope>
    <source>
        <strain evidence="9">3651</strain>
    </source>
</reference>
<keyword evidence="6" id="KW-1133">Transmembrane helix</keyword>
<feature type="domain" description="Cation/H(+) antiporter C-terminal" evidence="8">
    <location>
        <begin position="225"/>
        <end position="343"/>
    </location>
</feature>
<dbReference type="AlphaFoldDB" id="A0AAE1Y359"/>
<dbReference type="InterPro" id="IPR057291">
    <property type="entry name" value="CHX17_2nd"/>
</dbReference>
<evidence type="ECO:0000313" key="10">
    <source>
        <dbReference type="Proteomes" id="UP001293254"/>
    </source>
</evidence>
<keyword evidence="10" id="KW-1185">Reference proteome</keyword>
<protein>
    <submittedName>
        <fullName evidence="9">Cation/H(+) antiporter 15</fullName>
    </submittedName>
</protein>
<dbReference type="Gene3D" id="3.40.50.12370">
    <property type="match status" value="1"/>
</dbReference>
<evidence type="ECO:0000256" key="3">
    <source>
        <dbReference type="ARBA" id="ARBA00022958"/>
    </source>
</evidence>